<comment type="similarity">
    <text evidence="8">Belongs to the binding-protein-dependent transport system permease family. LivHM subfamily.</text>
</comment>
<dbReference type="EMBL" id="REFZ01000011">
    <property type="protein sequence ID" value="RQG98949.1"/>
    <property type="molecule type" value="Genomic_DNA"/>
</dbReference>
<keyword evidence="11" id="KW-1185">Reference proteome</keyword>
<evidence type="ECO:0000313" key="11">
    <source>
        <dbReference type="Proteomes" id="UP000281431"/>
    </source>
</evidence>
<comment type="subcellular location">
    <subcellularLocation>
        <location evidence="1">Cell membrane</location>
        <topology evidence="1">Multi-pass membrane protein</topology>
    </subcellularLocation>
</comment>
<feature type="transmembrane region" description="Helical" evidence="9">
    <location>
        <begin position="224"/>
        <end position="249"/>
    </location>
</feature>
<dbReference type="CDD" id="cd06582">
    <property type="entry name" value="TM_PBP1_LivH_like"/>
    <property type="match status" value="1"/>
</dbReference>
<dbReference type="GO" id="GO:0005886">
    <property type="term" value="C:plasma membrane"/>
    <property type="evidence" value="ECO:0007669"/>
    <property type="project" value="UniProtKB-SubCell"/>
</dbReference>
<feature type="transmembrane region" description="Helical" evidence="9">
    <location>
        <begin position="256"/>
        <end position="277"/>
    </location>
</feature>
<evidence type="ECO:0000256" key="2">
    <source>
        <dbReference type="ARBA" id="ARBA00022448"/>
    </source>
</evidence>
<protein>
    <submittedName>
        <fullName evidence="10">Branched-chain amino acid ABC transporter permease</fullName>
    </submittedName>
</protein>
<evidence type="ECO:0000313" key="10">
    <source>
        <dbReference type="EMBL" id="RQG98949.1"/>
    </source>
</evidence>
<proteinExistence type="inferred from homology"/>
<evidence type="ECO:0000256" key="5">
    <source>
        <dbReference type="ARBA" id="ARBA00022970"/>
    </source>
</evidence>
<dbReference type="Pfam" id="PF02653">
    <property type="entry name" value="BPD_transp_2"/>
    <property type="match status" value="1"/>
</dbReference>
<feature type="transmembrane region" description="Helical" evidence="9">
    <location>
        <begin position="192"/>
        <end position="212"/>
    </location>
</feature>
<keyword evidence="6 9" id="KW-1133">Transmembrane helix</keyword>
<dbReference type="InterPro" id="IPR001851">
    <property type="entry name" value="ABC_transp_permease"/>
</dbReference>
<reference evidence="10 11" key="1">
    <citation type="submission" date="2018-10" db="EMBL/GenBank/DDBJ databases">
        <title>Natrarchaeobius chitinivorans gen. nov., sp. nov., and Natrarchaeobius haloalkaliphilus sp. nov., alkaliphilic, chitin-utilizing haloarchaea from hypersaline alkaline lakes.</title>
        <authorList>
            <person name="Sorokin D.Y."/>
            <person name="Elcheninov A.G."/>
            <person name="Kostrikina N.A."/>
            <person name="Bale N.J."/>
            <person name="Sinninghe Damste J.S."/>
            <person name="Khijniak T.V."/>
            <person name="Kublanov I.V."/>
            <person name="Toshchakov S.V."/>
        </authorList>
    </citation>
    <scope>NUCLEOTIDE SEQUENCE [LARGE SCALE GENOMIC DNA]</scope>
    <source>
        <strain evidence="10 11">AArcht7</strain>
    </source>
</reference>
<evidence type="ECO:0000256" key="4">
    <source>
        <dbReference type="ARBA" id="ARBA00022692"/>
    </source>
</evidence>
<keyword evidence="3" id="KW-1003">Cell membrane</keyword>
<gene>
    <name evidence="10" type="ORF">EA472_15490</name>
</gene>
<dbReference type="InterPro" id="IPR052157">
    <property type="entry name" value="BCAA_transport_permease"/>
</dbReference>
<evidence type="ECO:0000256" key="8">
    <source>
        <dbReference type="ARBA" id="ARBA00037998"/>
    </source>
</evidence>
<evidence type="ECO:0000256" key="6">
    <source>
        <dbReference type="ARBA" id="ARBA00022989"/>
    </source>
</evidence>
<dbReference type="PANTHER" id="PTHR11795:SF447">
    <property type="entry name" value="ABC TRANSPORTER PERMEASE PROTEIN"/>
    <property type="match status" value="1"/>
</dbReference>
<comment type="caution">
    <text evidence="10">The sequence shown here is derived from an EMBL/GenBank/DDBJ whole genome shotgun (WGS) entry which is preliminary data.</text>
</comment>
<dbReference type="Proteomes" id="UP000281431">
    <property type="component" value="Unassembled WGS sequence"/>
</dbReference>
<dbReference type="AlphaFoldDB" id="A0A3N6PFR5"/>
<organism evidence="10 11">
    <name type="scientific">Natrarchaeobius chitinivorans</name>
    <dbReference type="NCBI Taxonomy" id="1679083"/>
    <lineage>
        <taxon>Archaea</taxon>
        <taxon>Methanobacteriati</taxon>
        <taxon>Methanobacteriota</taxon>
        <taxon>Stenosarchaea group</taxon>
        <taxon>Halobacteria</taxon>
        <taxon>Halobacteriales</taxon>
        <taxon>Natrialbaceae</taxon>
        <taxon>Natrarchaeobius</taxon>
    </lineage>
</organism>
<keyword evidence="7 9" id="KW-0472">Membrane</keyword>
<accession>A0A3N6PFR5</accession>
<evidence type="ECO:0000256" key="7">
    <source>
        <dbReference type="ARBA" id="ARBA00023136"/>
    </source>
</evidence>
<evidence type="ECO:0000256" key="3">
    <source>
        <dbReference type="ARBA" id="ARBA00022475"/>
    </source>
</evidence>
<feature type="transmembrane region" description="Helical" evidence="9">
    <location>
        <begin position="61"/>
        <end position="81"/>
    </location>
</feature>
<dbReference type="PANTHER" id="PTHR11795">
    <property type="entry name" value="BRANCHED-CHAIN AMINO ACID TRANSPORT SYSTEM PERMEASE PROTEIN LIVH"/>
    <property type="match status" value="1"/>
</dbReference>
<feature type="transmembrane region" description="Helical" evidence="9">
    <location>
        <begin position="21"/>
        <end position="41"/>
    </location>
</feature>
<dbReference type="OrthoDB" id="43815at2157"/>
<feature type="transmembrane region" description="Helical" evidence="9">
    <location>
        <begin position="141"/>
        <end position="161"/>
    </location>
</feature>
<dbReference type="GO" id="GO:0006865">
    <property type="term" value="P:amino acid transport"/>
    <property type="evidence" value="ECO:0007669"/>
    <property type="project" value="UniProtKB-KW"/>
</dbReference>
<name>A0A3N6PFR5_NATCH</name>
<keyword evidence="2" id="KW-0813">Transport</keyword>
<keyword evidence="5" id="KW-0029">Amino-acid transport</keyword>
<keyword evidence="4 9" id="KW-0812">Transmembrane</keyword>
<evidence type="ECO:0000256" key="9">
    <source>
        <dbReference type="SAM" id="Phobius"/>
    </source>
</evidence>
<sequence length="286" mass="30066">MSLIESLFGFLILALSHFGKLALIALGLAVIFGIMGIINFAHGEFILVGAYTTAMGYHAGFPLLLAIFVGGLAAGIFGLIVERLIIQHLYDRLIETLVATWGVSLIVIQLVRIQFGGTFAGIHTPLGSIQYGAFSASTYRIALAGAAIVLFASTYAIFMYTRYGLHSRAAMQNKEMAQCLGIPTKRVYMKTFFFGSVLSGIAGGLIAPTVSLTPDMGTNVLVEAFVTVIVGGANVIVGTSLAALSLGIIQAPASMLFGTLGGYLALLITTVLLIRVLPEGLTGVVE</sequence>
<dbReference type="GO" id="GO:0022857">
    <property type="term" value="F:transmembrane transporter activity"/>
    <property type="evidence" value="ECO:0007669"/>
    <property type="project" value="InterPro"/>
</dbReference>
<evidence type="ECO:0000256" key="1">
    <source>
        <dbReference type="ARBA" id="ARBA00004651"/>
    </source>
</evidence>